<gene>
    <name evidence="2" type="ORF">U9M48_002191</name>
</gene>
<dbReference type="InterPro" id="IPR001810">
    <property type="entry name" value="F-box_dom"/>
</dbReference>
<dbReference type="PANTHER" id="PTHR44586:SF14">
    <property type="entry name" value="F-BOX DOMAIN CONTAINING PROTEIN, EXPRESSED"/>
    <property type="match status" value="1"/>
</dbReference>
<accession>A0AAQ3PHE1</accession>
<sequence>MSSELPIDILMDIFAHLEIPDLVRAGCVCSSWRAAFSSLRSHGRYRRPQTPCLLYTSESDGDNIACLYSLAEKRVYKLPLPDPPIRNRYLIGSSNGWLVTADERSELHMVNPITGEQIALPSVTTIKQVKPIFDDSGAVQEYEFSKFYGEEEIGCPSIHALEELRDYLSKKAFVFSADPSLGGYIVVLIHGPIGQLSFAKGGDRSWTWLPSSAYYEDCVYMDGLLYAVTSLGELEAFDLTGPTVSRKVIMERTKDYIFERLYIVQAPSSNLLLVWRDQDVAGVAAEDDDVQELVEDRDYSGIPLETRKIMVYKIDMDANELVETNSLQECVLFLGLGQSHCQCAEEYPQLKANHVYMTDDDHCGALRKSYRRDVGVFNLENNSREEIVSPPLWSSWPAPIWITLSYTNLSS</sequence>
<dbReference type="SUPFAM" id="SSF81383">
    <property type="entry name" value="F-box domain"/>
    <property type="match status" value="1"/>
</dbReference>
<evidence type="ECO:0000259" key="1">
    <source>
        <dbReference type="PROSITE" id="PS50181"/>
    </source>
</evidence>
<evidence type="ECO:0000313" key="3">
    <source>
        <dbReference type="Proteomes" id="UP001341281"/>
    </source>
</evidence>
<evidence type="ECO:0000313" key="2">
    <source>
        <dbReference type="EMBL" id="WVZ50997.1"/>
    </source>
</evidence>
<protein>
    <recommendedName>
        <fullName evidence="1">F-box domain-containing protein</fullName>
    </recommendedName>
</protein>
<dbReference type="Gene3D" id="1.20.1280.50">
    <property type="match status" value="1"/>
</dbReference>
<keyword evidence="3" id="KW-1185">Reference proteome</keyword>
<dbReference type="PROSITE" id="PS50181">
    <property type="entry name" value="FBOX"/>
    <property type="match status" value="1"/>
</dbReference>
<name>A0AAQ3PHE1_PASNO</name>
<dbReference type="SMART" id="SM00256">
    <property type="entry name" value="FBOX"/>
    <property type="match status" value="1"/>
</dbReference>
<dbReference type="Proteomes" id="UP001341281">
    <property type="component" value="Chromosome 01"/>
</dbReference>
<dbReference type="Pfam" id="PF00646">
    <property type="entry name" value="F-box"/>
    <property type="match status" value="1"/>
</dbReference>
<dbReference type="CDD" id="cd09917">
    <property type="entry name" value="F-box_SF"/>
    <property type="match status" value="1"/>
</dbReference>
<dbReference type="EMBL" id="CP144745">
    <property type="protein sequence ID" value="WVZ50997.1"/>
    <property type="molecule type" value="Genomic_DNA"/>
</dbReference>
<dbReference type="AlphaFoldDB" id="A0AAQ3PHE1"/>
<dbReference type="InterPro" id="IPR005174">
    <property type="entry name" value="KIB1-4_b-propeller"/>
</dbReference>
<dbReference type="Pfam" id="PF03478">
    <property type="entry name" value="Beta-prop_KIB1-4"/>
    <property type="match status" value="1"/>
</dbReference>
<organism evidence="2 3">
    <name type="scientific">Paspalum notatum var. saurae</name>
    <dbReference type="NCBI Taxonomy" id="547442"/>
    <lineage>
        <taxon>Eukaryota</taxon>
        <taxon>Viridiplantae</taxon>
        <taxon>Streptophyta</taxon>
        <taxon>Embryophyta</taxon>
        <taxon>Tracheophyta</taxon>
        <taxon>Spermatophyta</taxon>
        <taxon>Magnoliopsida</taxon>
        <taxon>Liliopsida</taxon>
        <taxon>Poales</taxon>
        <taxon>Poaceae</taxon>
        <taxon>PACMAD clade</taxon>
        <taxon>Panicoideae</taxon>
        <taxon>Andropogonodae</taxon>
        <taxon>Paspaleae</taxon>
        <taxon>Paspalinae</taxon>
        <taxon>Paspalum</taxon>
    </lineage>
</organism>
<feature type="domain" description="F-box" evidence="1">
    <location>
        <begin position="1"/>
        <end position="48"/>
    </location>
</feature>
<dbReference type="InterPro" id="IPR036047">
    <property type="entry name" value="F-box-like_dom_sf"/>
</dbReference>
<reference evidence="2 3" key="1">
    <citation type="submission" date="2024-02" db="EMBL/GenBank/DDBJ databases">
        <title>High-quality chromosome-scale genome assembly of Pensacola bahiagrass (Paspalum notatum Flugge var. saurae).</title>
        <authorList>
            <person name="Vega J.M."/>
            <person name="Podio M."/>
            <person name="Orjuela J."/>
            <person name="Siena L.A."/>
            <person name="Pessino S.C."/>
            <person name="Combes M.C."/>
            <person name="Mariac C."/>
            <person name="Albertini E."/>
            <person name="Pupilli F."/>
            <person name="Ortiz J.P.A."/>
            <person name="Leblanc O."/>
        </authorList>
    </citation>
    <scope>NUCLEOTIDE SEQUENCE [LARGE SCALE GENOMIC DNA]</scope>
    <source>
        <strain evidence="2">R1</strain>
        <tissue evidence="2">Leaf</tissue>
    </source>
</reference>
<proteinExistence type="predicted"/>
<dbReference type="PANTHER" id="PTHR44586">
    <property type="entry name" value="F-BOX DOMAIN CONTAINING PROTEIN, EXPRESSED"/>
    <property type="match status" value="1"/>
</dbReference>